<evidence type="ECO:0000256" key="3">
    <source>
        <dbReference type="ARBA" id="ARBA00023004"/>
    </source>
</evidence>
<reference evidence="6 7" key="1">
    <citation type="submission" date="2022-10" db="EMBL/GenBank/DDBJ databases">
        <title>The complete genomes of actinobacterial strains from the NBC collection.</title>
        <authorList>
            <person name="Joergensen T.S."/>
            <person name="Alvarez Arevalo M."/>
            <person name="Sterndorff E.B."/>
            <person name="Faurdal D."/>
            <person name="Vuksanovic O."/>
            <person name="Mourched A.-S."/>
            <person name="Charusanti P."/>
            <person name="Shaw S."/>
            <person name="Blin K."/>
            <person name="Weber T."/>
        </authorList>
    </citation>
    <scope>NUCLEOTIDE SEQUENCE [LARGE SCALE GENOMIC DNA]</scope>
    <source>
        <strain evidence="6 7">NBC 01752</strain>
    </source>
</reference>
<evidence type="ECO:0000256" key="4">
    <source>
        <dbReference type="ARBA" id="ARBA00023194"/>
    </source>
</evidence>
<name>A0ABZ1HHG1_STRPH</name>
<dbReference type="SUPFAM" id="SSF51197">
    <property type="entry name" value="Clavaminate synthase-like"/>
    <property type="match status" value="1"/>
</dbReference>
<dbReference type="Gene3D" id="3.60.130.10">
    <property type="entry name" value="Clavaminate synthase-like"/>
    <property type="match status" value="1"/>
</dbReference>
<keyword evidence="4" id="KW-0045">Antibiotic biosynthesis</keyword>
<dbReference type="InterPro" id="IPR042098">
    <property type="entry name" value="TauD-like_sf"/>
</dbReference>
<dbReference type="InterPro" id="IPR050411">
    <property type="entry name" value="AlphaKG_dependent_hydroxylases"/>
</dbReference>
<keyword evidence="2" id="KW-0560">Oxidoreductase</keyword>
<keyword evidence="7" id="KW-1185">Reference proteome</keyword>
<dbReference type="Pfam" id="PF02668">
    <property type="entry name" value="TauD"/>
    <property type="match status" value="1"/>
</dbReference>
<dbReference type="EMBL" id="CP109135">
    <property type="protein sequence ID" value="WSD16720.1"/>
    <property type="molecule type" value="Genomic_DNA"/>
</dbReference>
<dbReference type="PANTHER" id="PTHR10696">
    <property type="entry name" value="GAMMA-BUTYROBETAINE HYDROXYLASE-RELATED"/>
    <property type="match status" value="1"/>
</dbReference>
<feature type="domain" description="TauD/TfdA-like" evidence="5">
    <location>
        <begin position="16"/>
        <end position="308"/>
    </location>
</feature>
<keyword evidence="6" id="KW-0223">Dioxygenase</keyword>
<evidence type="ECO:0000313" key="6">
    <source>
        <dbReference type="EMBL" id="WSD16720.1"/>
    </source>
</evidence>
<evidence type="ECO:0000256" key="1">
    <source>
        <dbReference type="ARBA" id="ARBA00001954"/>
    </source>
</evidence>
<accession>A0ABZ1HHG1</accession>
<dbReference type="PANTHER" id="PTHR10696:SF56">
    <property type="entry name" value="TAUD_TFDA-LIKE DOMAIN-CONTAINING PROTEIN"/>
    <property type="match status" value="1"/>
</dbReference>
<comment type="cofactor">
    <cofactor evidence="1">
        <name>Fe(2+)</name>
        <dbReference type="ChEBI" id="CHEBI:29033"/>
    </cofactor>
</comment>
<evidence type="ECO:0000256" key="2">
    <source>
        <dbReference type="ARBA" id="ARBA00023002"/>
    </source>
</evidence>
<protein>
    <submittedName>
        <fullName evidence="6">TauD/TfdA family dioxygenase</fullName>
    </submittedName>
</protein>
<dbReference type="Proteomes" id="UP001340816">
    <property type="component" value="Chromosome"/>
</dbReference>
<proteinExistence type="predicted"/>
<dbReference type="GO" id="GO:0051213">
    <property type="term" value="F:dioxygenase activity"/>
    <property type="evidence" value="ECO:0007669"/>
    <property type="project" value="UniProtKB-KW"/>
</dbReference>
<evidence type="ECO:0000313" key="7">
    <source>
        <dbReference type="Proteomes" id="UP001340816"/>
    </source>
</evidence>
<keyword evidence="3" id="KW-0408">Iron</keyword>
<sequence>MSDRNGWAPFEVTPGDIGAEAGPEALVEYLDSAGLDATLVREKAVVFRGFKVPADGLDPVLDRLLPRRLAYVHGNSPRTKVGSNVYTSTEYPQEYTISMHNEMSYAHAWPTRLAFYCAVAPGTGGATPLVDAALWLESLDDEVREAFTGGVRYTQNLHGGRGLGKSWQDTFETDDPGEVDAFLKGAQAEWSWGPGNSLKTSQVRHSTVRHPQTGAEVWFNQSDQWHPASLGDETAKALAQIMPADELPQYVTFADGSPIPDAYVLQVRDRGLEHAVDVDWHEGDLLVIDNLLVGHGRRPFTGPRRVLVAMSD</sequence>
<dbReference type="InterPro" id="IPR003819">
    <property type="entry name" value="TauD/TfdA-like"/>
</dbReference>
<organism evidence="6 7">
    <name type="scientific">Streptomyces phaeochromogenes</name>
    <dbReference type="NCBI Taxonomy" id="1923"/>
    <lineage>
        <taxon>Bacteria</taxon>
        <taxon>Bacillati</taxon>
        <taxon>Actinomycetota</taxon>
        <taxon>Actinomycetes</taxon>
        <taxon>Kitasatosporales</taxon>
        <taxon>Streptomycetaceae</taxon>
        <taxon>Streptomyces</taxon>
        <taxon>Streptomyces phaeochromogenes group</taxon>
    </lineage>
</organism>
<dbReference type="RefSeq" id="WP_326760226.1">
    <property type="nucleotide sequence ID" value="NZ_CP108011.1"/>
</dbReference>
<gene>
    <name evidence="6" type="ORF">OHB35_27655</name>
</gene>
<evidence type="ECO:0000259" key="5">
    <source>
        <dbReference type="Pfam" id="PF02668"/>
    </source>
</evidence>